<evidence type="ECO:0000256" key="1">
    <source>
        <dbReference type="ARBA" id="ARBA00009528"/>
    </source>
</evidence>
<accession>V5X528</accession>
<dbReference type="RefSeq" id="WP_019512206.1">
    <property type="nucleotide sequence ID" value="NC_023036.2"/>
</dbReference>
<sequence length="492" mass="50115">MSDAALRRVYSRDLVDALTARQHTEVVVGIPVSRRGRGMQLLSDIAGFDCADAASADQDFDAHAGSHMTLSLPVSGAAVRVTLVGLGAGDIGAAELFDAALGAGARGNIVSLLALESPGMPEALGAVAQGHAIGSWRYQRHGGPGAPALSVAVVCDDGTAADEVLARASTVARATSWVRQLVEAPPNALRPSSFAQAVSDFATELAPGAVLVETWDEDVLTQHGFGGTLGVGAGSAEPSLVLALQVPGDGPLTALAGKGITFDSGGVNLKRDAHELSWMKSDMAGAASVAAAVIAAAALGAAGPITAVLPVAENMPGSRALRPGDVLTHPRGRTTEVVDTDCEGRLVLADALEWLAAQTPARIVDVGTLTDSGGVGTAFWGCWGTSADLTAEVIEAGRRGFDRGWALPLHHTYAAQLPSRVADIANAPVSVPDSGQLAATYLRSFVGSAPWVHIDNGSAAWLVDPAHPWPAGPTGTPVRALIELLAPTTTLA</sequence>
<dbReference type="GO" id="GO:0030145">
    <property type="term" value="F:manganese ion binding"/>
    <property type="evidence" value="ECO:0007669"/>
    <property type="project" value="InterPro"/>
</dbReference>
<keyword evidence="3" id="KW-0645">Protease</keyword>
<dbReference type="GO" id="GO:0005737">
    <property type="term" value="C:cytoplasm"/>
    <property type="evidence" value="ECO:0007669"/>
    <property type="project" value="InterPro"/>
</dbReference>
<evidence type="ECO:0000256" key="3">
    <source>
        <dbReference type="ARBA" id="ARBA00022670"/>
    </source>
</evidence>
<evidence type="ECO:0000256" key="8">
    <source>
        <dbReference type="ARBA" id="ARBA00050061"/>
    </source>
</evidence>
<dbReference type="PANTHER" id="PTHR11963:SF23">
    <property type="entry name" value="CYTOSOL AMINOPEPTIDASE"/>
    <property type="match status" value="1"/>
</dbReference>
<dbReference type="EMBL" id="CP006936">
    <property type="protein sequence ID" value="AHC23535.1"/>
    <property type="molecule type" value="Genomic_DNA"/>
</dbReference>
<organism evidence="10 11">
    <name type="scientific">Mycolicibacterium neoaurum VKM Ac-1815D</name>
    <dbReference type="NCBI Taxonomy" id="700508"/>
    <lineage>
        <taxon>Bacteria</taxon>
        <taxon>Bacillati</taxon>
        <taxon>Actinomycetota</taxon>
        <taxon>Actinomycetes</taxon>
        <taxon>Mycobacteriales</taxon>
        <taxon>Mycobacteriaceae</taxon>
        <taxon>Mycolicibacterium</taxon>
    </lineage>
</organism>
<dbReference type="Gene3D" id="3.40.630.10">
    <property type="entry name" value="Zn peptidases"/>
    <property type="match status" value="1"/>
</dbReference>
<dbReference type="SUPFAM" id="SSF53187">
    <property type="entry name" value="Zn-dependent exopeptidases"/>
    <property type="match status" value="1"/>
</dbReference>
<protein>
    <recommendedName>
        <fullName evidence="7">Probable cytosol aminopeptidase</fullName>
    </recommendedName>
    <alternativeName>
        <fullName evidence="8">Leucine aminopeptidase</fullName>
    </alternativeName>
    <alternativeName>
        <fullName evidence="5">Leucyl aminopeptidase</fullName>
    </alternativeName>
</protein>
<dbReference type="AlphaFoldDB" id="V5X528"/>
<gene>
    <name evidence="10" type="ORF">D174_02530</name>
</gene>
<dbReference type="Pfam" id="PF00883">
    <property type="entry name" value="Peptidase_M17"/>
    <property type="match status" value="1"/>
</dbReference>
<comment type="function">
    <text evidence="6">Presumably involved in the processing and regular turnover of intracellular proteins. Catalyzes the removal of unsubstituted N-terminal amino acids from various peptides.</text>
</comment>
<keyword evidence="11" id="KW-1185">Reference proteome</keyword>
<dbReference type="Proteomes" id="UP000018763">
    <property type="component" value="Chromosome"/>
</dbReference>
<evidence type="ECO:0000259" key="9">
    <source>
        <dbReference type="Pfam" id="PF00883"/>
    </source>
</evidence>
<dbReference type="SMR" id="V5X528"/>
<evidence type="ECO:0000313" key="11">
    <source>
        <dbReference type="Proteomes" id="UP000018763"/>
    </source>
</evidence>
<evidence type="ECO:0000313" key="10">
    <source>
        <dbReference type="EMBL" id="AHC23535.1"/>
    </source>
</evidence>
<evidence type="ECO:0000256" key="6">
    <source>
        <dbReference type="ARBA" id="ARBA00049972"/>
    </source>
</evidence>
<keyword evidence="2 10" id="KW-0031">Aminopeptidase</keyword>
<evidence type="ECO:0000256" key="4">
    <source>
        <dbReference type="ARBA" id="ARBA00022801"/>
    </source>
</evidence>
<keyword evidence="4" id="KW-0378">Hydrolase</keyword>
<evidence type="ECO:0000256" key="5">
    <source>
        <dbReference type="ARBA" id="ARBA00033172"/>
    </source>
</evidence>
<dbReference type="GeneID" id="43448393"/>
<dbReference type="GO" id="GO:0006508">
    <property type="term" value="P:proteolysis"/>
    <property type="evidence" value="ECO:0007669"/>
    <property type="project" value="UniProtKB-KW"/>
</dbReference>
<feature type="domain" description="Cytosol aminopeptidase" evidence="9">
    <location>
        <begin position="177"/>
        <end position="482"/>
    </location>
</feature>
<evidence type="ECO:0000256" key="7">
    <source>
        <dbReference type="ARBA" id="ARBA00050021"/>
    </source>
</evidence>
<dbReference type="PRINTS" id="PR00481">
    <property type="entry name" value="LAMNOPPTDASE"/>
</dbReference>
<dbReference type="InterPro" id="IPR000819">
    <property type="entry name" value="Peptidase_M17_C"/>
</dbReference>
<proteinExistence type="inferred from homology"/>
<dbReference type="PANTHER" id="PTHR11963">
    <property type="entry name" value="LEUCINE AMINOPEPTIDASE-RELATED"/>
    <property type="match status" value="1"/>
</dbReference>
<evidence type="ECO:0000256" key="2">
    <source>
        <dbReference type="ARBA" id="ARBA00022438"/>
    </source>
</evidence>
<reference evidence="10 11" key="1">
    <citation type="journal article" date="2014" name="Genome Announc.">
        <title>Complete Genome Sequence of Sterol-Transforming Mycobacterium neoaurum Strain VKM Ac-1815D.</title>
        <authorList>
            <person name="Shtratnikova V.Y."/>
            <person name="Bragin E.Y."/>
            <person name="Dovbnya D.V."/>
            <person name="Pekov Y.A."/>
            <person name="Schelkunov M.I."/>
            <person name="Strizhov N."/>
            <person name="Ivashina T.V."/>
            <person name="Ashapkin V.V."/>
            <person name="Donova M.V."/>
        </authorList>
    </citation>
    <scope>NUCLEOTIDE SEQUENCE [LARGE SCALE GENOMIC DNA]</scope>
    <source>
        <strain evidence="10 11">VKM Ac-1815D</strain>
    </source>
</reference>
<comment type="similarity">
    <text evidence="1">Belongs to the peptidase M17 family.</text>
</comment>
<name>V5X528_MYCNE</name>
<dbReference type="GO" id="GO:0070006">
    <property type="term" value="F:metalloaminopeptidase activity"/>
    <property type="evidence" value="ECO:0007669"/>
    <property type="project" value="InterPro"/>
</dbReference>
<dbReference type="InterPro" id="IPR011356">
    <property type="entry name" value="Leucine_aapep/pepB"/>
</dbReference>